<feature type="region of interest" description="Disordered" evidence="1">
    <location>
        <begin position="1"/>
        <end position="31"/>
    </location>
</feature>
<name>A0AA40FJJ2_9HYME</name>
<comment type="caution">
    <text evidence="2">The sequence shown here is derived from an EMBL/GenBank/DDBJ whole genome shotgun (WGS) entry which is preliminary data.</text>
</comment>
<accession>A0AA40FJJ2</accession>
<protein>
    <submittedName>
        <fullName evidence="2">Uncharacterized protein</fullName>
    </submittedName>
</protein>
<keyword evidence="3" id="KW-1185">Reference proteome</keyword>
<feature type="compositionally biased region" description="Polar residues" evidence="1">
    <location>
        <begin position="1"/>
        <end position="21"/>
    </location>
</feature>
<sequence length="205" mass="23394">MNNLSTSGSPTEQFRSSSQVKPVNKLKTKGEEFFTQREDRSLIVQKTSDSEYESATDEISTASLESPTCVDFKAAFREAINTLPLEEGNNFQQVEKSIMALAEKDSIEGAEIDTMLEAFVQRLELEDSTKQRNAQHSKRCHKRGDMKKNTHNGRKRTLYALHSELFKKCPKKLVDPAIMGPNNDYKETKMEFPFASEVETLYREL</sequence>
<organism evidence="2 3">
    <name type="scientific">Melipona bicolor</name>
    <dbReference type="NCBI Taxonomy" id="60889"/>
    <lineage>
        <taxon>Eukaryota</taxon>
        <taxon>Metazoa</taxon>
        <taxon>Ecdysozoa</taxon>
        <taxon>Arthropoda</taxon>
        <taxon>Hexapoda</taxon>
        <taxon>Insecta</taxon>
        <taxon>Pterygota</taxon>
        <taxon>Neoptera</taxon>
        <taxon>Endopterygota</taxon>
        <taxon>Hymenoptera</taxon>
        <taxon>Apocrita</taxon>
        <taxon>Aculeata</taxon>
        <taxon>Apoidea</taxon>
        <taxon>Anthophila</taxon>
        <taxon>Apidae</taxon>
        <taxon>Melipona</taxon>
    </lineage>
</organism>
<dbReference type="Proteomes" id="UP001177670">
    <property type="component" value="Unassembled WGS sequence"/>
</dbReference>
<evidence type="ECO:0000256" key="1">
    <source>
        <dbReference type="SAM" id="MobiDB-lite"/>
    </source>
</evidence>
<dbReference type="EMBL" id="JAHYIQ010000032">
    <property type="protein sequence ID" value="KAK1120297.1"/>
    <property type="molecule type" value="Genomic_DNA"/>
</dbReference>
<dbReference type="AlphaFoldDB" id="A0AA40FJJ2"/>
<gene>
    <name evidence="2" type="ORF">K0M31_012657</name>
</gene>
<evidence type="ECO:0000313" key="3">
    <source>
        <dbReference type="Proteomes" id="UP001177670"/>
    </source>
</evidence>
<feature type="compositionally biased region" description="Basic residues" evidence="1">
    <location>
        <begin position="133"/>
        <end position="152"/>
    </location>
</feature>
<evidence type="ECO:0000313" key="2">
    <source>
        <dbReference type="EMBL" id="KAK1120297.1"/>
    </source>
</evidence>
<reference evidence="2" key="1">
    <citation type="submission" date="2021-10" db="EMBL/GenBank/DDBJ databases">
        <title>Melipona bicolor Genome sequencing and assembly.</title>
        <authorList>
            <person name="Araujo N.S."/>
            <person name="Arias M.C."/>
        </authorList>
    </citation>
    <scope>NUCLEOTIDE SEQUENCE</scope>
    <source>
        <strain evidence="2">USP_2M_L1-L4_2017</strain>
        <tissue evidence="2">Whole body</tissue>
    </source>
</reference>
<feature type="region of interest" description="Disordered" evidence="1">
    <location>
        <begin position="128"/>
        <end position="152"/>
    </location>
</feature>
<proteinExistence type="predicted"/>